<dbReference type="GO" id="GO:0046872">
    <property type="term" value="F:metal ion binding"/>
    <property type="evidence" value="ECO:0007669"/>
    <property type="project" value="UniProtKB-KW"/>
</dbReference>
<keyword evidence="1 8" id="KW-0813">Transport</keyword>
<feature type="binding site" evidence="8">
    <location>
        <position position="415"/>
    </location>
    <ligand>
        <name>[4Fe-4S] cluster</name>
        <dbReference type="ChEBI" id="CHEBI:49883"/>
        <label>2</label>
    </ligand>
</feature>
<dbReference type="Pfam" id="PF13375">
    <property type="entry name" value="RnfC_N"/>
    <property type="match status" value="1"/>
</dbReference>
<evidence type="ECO:0000256" key="6">
    <source>
        <dbReference type="ARBA" id="ARBA00023004"/>
    </source>
</evidence>
<keyword evidence="8" id="KW-1278">Translocase</keyword>
<evidence type="ECO:0000256" key="8">
    <source>
        <dbReference type="HAMAP-Rule" id="MF_00461"/>
    </source>
</evidence>
<dbReference type="Gene3D" id="3.30.70.20">
    <property type="match status" value="1"/>
</dbReference>
<reference evidence="10 11" key="1">
    <citation type="submission" date="2017-09" db="EMBL/GenBank/DDBJ databases">
        <title>Depth-based differentiation of microbial function through sediment-hosted aquifers and enrichment of novel symbionts in the deep terrestrial subsurface.</title>
        <authorList>
            <person name="Probst A.J."/>
            <person name="Ladd B."/>
            <person name="Jarett J.K."/>
            <person name="Geller-Mcgrath D.E."/>
            <person name="Sieber C.M."/>
            <person name="Emerson J.B."/>
            <person name="Anantharaman K."/>
            <person name="Thomas B.C."/>
            <person name="Malmstrom R."/>
            <person name="Stieglmeier M."/>
            <person name="Klingl A."/>
            <person name="Woyke T."/>
            <person name="Ryan C.M."/>
            <person name="Banfield J.F."/>
        </authorList>
    </citation>
    <scope>NUCLEOTIDE SEQUENCE [LARGE SCALE GENOMIC DNA]</scope>
    <source>
        <strain evidence="10">CG08_land_8_20_14_0_20_45_16</strain>
    </source>
</reference>
<dbReference type="InterPro" id="IPR026902">
    <property type="entry name" value="RnfC_N"/>
</dbReference>
<feature type="binding site" evidence="8">
    <location>
        <position position="418"/>
    </location>
    <ligand>
        <name>[4Fe-4S] cluster</name>
        <dbReference type="ChEBI" id="CHEBI:49883"/>
        <label>2</label>
    </ligand>
</feature>
<dbReference type="GO" id="GO:0051539">
    <property type="term" value="F:4 iron, 4 sulfur cluster binding"/>
    <property type="evidence" value="ECO:0007669"/>
    <property type="project" value="UniProtKB-KW"/>
</dbReference>
<dbReference type="SUPFAM" id="SSF46548">
    <property type="entry name" value="alpha-helical ferredoxin"/>
    <property type="match status" value="1"/>
</dbReference>
<feature type="binding site" evidence="8">
    <location>
        <position position="422"/>
    </location>
    <ligand>
        <name>[4Fe-4S] cluster</name>
        <dbReference type="ChEBI" id="CHEBI:49883"/>
        <label>1</label>
    </ligand>
</feature>
<feature type="binding site" evidence="8">
    <location>
        <position position="383"/>
    </location>
    <ligand>
        <name>[4Fe-4S] cluster</name>
        <dbReference type="ChEBI" id="CHEBI:49883"/>
        <label>2</label>
    </ligand>
</feature>
<evidence type="ECO:0000256" key="5">
    <source>
        <dbReference type="ARBA" id="ARBA00022982"/>
    </source>
</evidence>
<dbReference type="InterPro" id="IPR019554">
    <property type="entry name" value="Soluble_ligand-bd"/>
</dbReference>
<sequence>MKTFAKGIHPSYCKNETKGLRIVEAIAPLKVIILLHQNLGASCEPLVKVGDDVALGQKIGETSKFVSAPVHASIAGKVTKIEKLPHPCGTNVLSIVIEGSGDDSRKLENSIFESRGIENISHLEIRAAVKEAGIVGLGGAVFPAYVKLSPPKDKKIDTILVNGCECEPYITADHRIMLERAEDVVKGAKLVAKACNAGRIIFGVEANKKDAIKVLREVVRHKPEEGIYDGLEVVELATKYPQGGEKMLIKAVLDRAVPSGGLPLDVGVVVANVGSCVAIAEAVFMGLPLIKRVVTVTGSGICEPKNLLVRIGTTFKDIIEQCGGLTADAYKVIMGGPMMGVAQYTLDVPVVKATSCILVLAKKDVEEEKIYPCIKCGRCVRNCPMNLVPTRLAAYANSGKFSDFDEWGGQDCMECGCCVYVCPAKIPIVQLVKLGKLKLRQMK</sequence>
<dbReference type="EC" id="7.-.-.-" evidence="8"/>
<dbReference type="PANTHER" id="PTHR43034">
    <property type="entry name" value="ION-TRANSLOCATING OXIDOREDUCTASE COMPLEX SUBUNIT C"/>
    <property type="match status" value="1"/>
</dbReference>
<dbReference type="GO" id="GO:0005886">
    <property type="term" value="C:plasma membrane"/>
    <property type="evidence" value="ECO:0007669"/>
    <property type="project" value="UniProtKB-SubCell"/>
</dbReference>
<evidence type="ECO:0000256" key="2">
    <source>
        <dbReference type="ARBA" id="ARBA00022485"/>
    </source>
</evidence>
<dbReference type="InterPro" id="IPR017900">
    <property type="entry name" value="4Fe4S_Fe_S_CS"/>
</dbReference>
<feature type="binding site" evidence="8">
    <location>
        <position position="412"/>
    </location>
    <ligand>
        <name>[4Fe-4S] cluster</name>
        <dbReference type="ChEBI" id="CHEBI:49883"/>
        <label>2</label>
    </ligand>
</feature>
<dbReference type="AlphaFoldDB" id="A0A2H0XXR6"/>
<dbReference type="InterPro" id="IPR010208">
    <property type="entry name" value="Ion_transpt_RnfC/RsxC"/>
</dbReference>
<keyword evidence="8" id="KW-1003">Cell membrane</keyword>
<evidence type="ECO:0000256" key="3">
    <source>
        <dbReference type="ARBA" id="ARBA00022723"/>
    </source>
</evidence>
<dbReference type="GO" id="GO:0009055">
    <property type="term" value="F:electron transfer activity"/>
    <property type="evidence" value="ECO:0007669"/>
    <property type="project" value="InterPro"/>
</dbReference>
<feature type="binding site" evidence="8">
    <location>
        <position position="379"/>
    </location>
    <ligand>
        <name>[4Fe-4S] cluster</name>
        <dbReference type="ChEBI" id="CHEBI:49883"/>
        <label>1</label>
    </ligand>
</feature>
<protein>
    <recommendedName>
        <fullName evidence="8">Ion-translocating oxidoreductase complex subunit C</fullName>
        <ecNumber evidence="8">7.-.-.-</ecNumber>
    </recommendedName>
    <alternativeName>
        <fullName evidence="8">Rnf electron transport complex subunit C</fullName>
    </alternativeName>
</protein>
<keyword evidence="8" id="KW-0472">Membrane</keyword>
<evidence type="ECO:0000259" key="9">
    <source>
        <dbReference type="PROSITE" id="PS51379"/>
    </source>
</evidence>
<accession>A0A2H0XXR6</accession>
<dbReference type="EMBL" id="PEYM01000075">
    <property type="protein sequence ID" value="PIS29737.1"/>
    <property type="molecule type" value="Genomic_DNA"/>
</dbReference>
<keyword evidence="7 8" id="KW-0411">Iron-sulfur</keyword>
<evidence type="ECO:0000256" key="1">
    <source>
        <dbReference type="ARBA" id="ARBA00022448"/>
    </source>
</evidence>
<dbReference type="Gene3D" id="3.40.50.11540">
    <property type="entry name" value="NADH-ubiquinone oxidoreductase 51kDa subunit"/>
    <property type="match status" value="1"/>
</dbReference>
<dbReference type="HAMAP" id="MF_00461">
    <property type="entry name" value="RsxC_RnfC"/>
    <property type="match status" value="1"/>
</dbReference>
<dbReference type="PROSITE" id="PS00198">
    <property type="entry name" value="4FE4S_FER_1"/>
    <property type="match status" value="1"/>
</dbReference>
<evidence type="ECO:0000313" key="11">
    <source>
        <dbReference type="Proteomes" id="UP000231343"/>
    </source>
</evidence>
<keyword evidence="5 8" id="KW-0249">Electron transport</keyword>
<dbReference type="SUPFAM" id="SSF142019">
    <property type="entry name" value="Nqo1 FMN-binding domain-like"/>
    <property type="match status" value="1"/>
</dbReference>
<keyword evidence="6 8" id="KW-0408">Iron</keyword>
<dbReference type="InterPro" id="IPR011538">
    <property type="entry name" value="Nuo51_FMN-bd"/>
</dbReference>
<keyword evidence="2 8" id="KW-0004">4Fe-4S</keyword>
<dbReference type="Pfam" id="PF10531">
    <property type="entry name" value="SLBB"/>
    <property type="match status" value="1"/>
</dbReference>
<gene>
    <name evidence="8" type="primary">rnfC</name>
    <name evidence="10" type="ORF">COT42_04560</name>
</gene>
<feature type="domain" description="4Fe-4S ferredoxin-type" evidence="9">
    <location>
        <begin position="361"/>
        <end position="393"/>
    </location>
</feature>
<keyword evidence="3 8" id="KW-0479">Metal-binding</keyword>
<name>A0A2H0XXR6_UNCSA</name>
<feature type="domain" description="4Fe-4S ferredoxin-type" evidence="9">
    <location>
        <begin position="400"/>
        <end position="432"/>
    </location>
</feature>
<feature type="binding site" evidence="8">
    <location>
        <position position="373"/>
    </location>
    <ligand>
        <name>[4Fe-4S] cluster</name>
        <dbReference type="ChEBI" id="CHEBI:49883"/>
        <label>1</label>
    </ligand>
</feature>
<evidence type="ECO:0000256" key="7">
    <source>
        <dbReference type="ARBA" id="ARBA00023014"/>
    </source>
</evidence>
<dbReference type="NCBIfam" id="NF003454">
    <property type="entry name" value="PRK05035.1"/>
    <property type="match status" value="1"/>
</dbReference>
<dbReference type="InterPro" id="IPR017896">
    <property type="entry name" value="4Fe4S_Fe-S-bd"/>
</dbReference>
<dbReference type="Pfam" id="PF12838">
    <property type="entry name" value="Fer4_7"/>
    <property type="match status" value="1"/>
</dbReference>
<proteinExistence type="inferred from homology"/>
<comment type="subcellular location">
    <subcellularLocation>
        <location evidence="8">Cell membrane</location>
        <topology evidence="8">Peripheral membrane protein</topology>
    </subcellularLocation>
</comment>
<comment type="caution">
    <text evidence="10">The sequence shown here is derived from an EMBL/GenBank/DDBJ whole genome shotgun (WGS) entry which is preliminary data.</text>
</comment>
<comment type="function">
    <text evidence="8">Part of a membrane-bound complex that couples electron transfer with translocation of ions across the membrane.</text>
</comment>
<dbReference type="PROSITE" id="PS51379">
    <property type="entry name" value="4FE4S_FER_2"/>
    <property type="match status" value="2"/>
</dbReference>
<dbReference type="Gene3D" id="3.10.20.600">
    <property type="match status" value="1"/>
</dbReference>
<dbReference type="InterPro" id="IPR037225">
    <property type="entry name" value="Nuo51_FMN-bd_sf"/>
</dbReference>
<evidence type="ECO:0000256" key="4">
    <source>
        <dbReference type="ARBA" id="ARBA00022737"/>
    </source>
</evidence>
<keyword evidence="4 8" id="KW-0677">Repeat</keyword>
<feature type="binding site" evidence="8">
    <location>
        <position position="376"/>
    </location>
    <ligand>
        <name>[4Fe-4S] cluster</name>
        <dbReference type="ChEBI" id="CHEBI:49883"/>
        <label>1</label>
    </ligand>
</feature>
<dbReference type="GO" id="GO:0022900">
    <property type="term" value="P:electron transport chain"/>
    <property type="evidence" value="ECO:0007669"/>
    <property type="project" value="UniProtKB-UniRule"/>
</dbReference>
<dbReference type="Proteomes" id="UP000231343">
    <property type="component" value="Unassembled WGS sequence"/>
</dbReference>
<organism evidence="10 11">
    <name type="scientific">Candidatus Saganbacteria bacterium CG08_land_8_20_14_0_20_45_16</name>
    <dbReference type="NCBI Taxonomy" id="2014293"/>
    <lineage>
        <taxon>Bacteria</taxon>
        <taxon>Bacillati</taxon>
        <taxon>Saganbacteria</taxon>
    </lineage>
</organism>
<dbReference type="Pfam" id="PF01512">
    <property type="entry name" value="Complex1_51K"/>
    <property type="match status" value="1"/>
</dbReference>
<comment type="cofactor">
    <cofactor evidence="8">
        <name>[4Fe-4S] cluster</name>
        <dbReference type="ChEBI" id="CHEBI:49883"/>
    </cofactor>
    <text evidence="8">Binds 2 [4Fe-4S] clusters per subunit.</text>
</comment>
<evidence type="ECO:0000313" key="10">
    <source>
        <dbReference type="EMBL" id="PIS29737.1"/>
    </source>
</evidence>
<dbReference type="NCBIfam" id="TIGR01945">
    <property type="entry name" value="rnfC"/>
    <property type="match status" value="1"/>
</dbReference>
<comment type="subunit">
    <text evidence="8">The complex is composed of six subunits: RnfA, RnfB, RnfC, RnfD, RnfE and RnfG.</text>
</comment>
<comment type="similarity">
    <text evidence="8">Belongs to the 4Fe4S bacterial-type ferredoxin family. RnfC subfamily.</text>
</comment>
<dbReference type="PANTHER" id="PTHR43034:SF2">
    <property type="entry name" value="ION-TRANSLOCATING OXIDOREDUCTASE COMPLEX SUBUNIT C"/>
    <property type="match status" value="1"/>
</dbReference>